<dbReference type="SUPFAM" id="SSF52733">
    <property type="entry name" value="Nicotinate mononucleotide:5,6-dimethylbenzimidazole phosphoribosyltransferase (CobT)"/>
    <property type="match status" value="1"/>
</dbReference>
<evidence type="ECO:0000256" key="1">
    <source>
        <dbReference type="HAMAP-Rule" id="MF_01086"/>
    </source>
</evidence>
<dbReference type="PATRIC" id="fig|886738.10.peg.1263"/>
<gene>
    <name evidence="2" type="ORF">Nlim_1143</name>
</gene>
<dbReference type="NCBIfam" id="TIGR00303">
    <property type="entry name" value="nicotinate mononucleotide-dependent phosphoribosyltransferase CobT"/>
    <property type="match status" value="1"/>
</dbReference>
<dbReference type="CDD" id="cd02439">
    <property type="entry name" value="DMB-PRT_CobT"/>
    <property type="match status" value="1"/>
</dbReference>
<dbReference type="GO" id="GO:0008939">
    <property type="term" value="F:nicotinate-nucleotide-dimethylbenzimidazole phosphoribosyltransferase activity"/>
    <property type="evidence" value="ECO:0007669"/>
    <property type="project" value="InterPro"/>
</dbReference>
<dbReference type="EMBL" id="AEGP01000043">
    <property type="protein sequence ID" value="EGG41910.1"/>
    <property type="molecule type" value="Genomic_DNA"/>
</dbReference>
<dbReference type="Proteomes" id="UP000004348">
    <property type="component" value="Chromosome"/>
</dbReference>
<evidence type="ECO:0000313" key="2">
    <source>
        <dbReference type="EMBL" id="EGG41910.1"/>
    </source>
</evidence>
<dbReference type="PANTHER" id="PTHR38811:SF1">
    <property type="entry name" value="UPF0284 PROTEIN SLL1500"/>
    <property type="match status" value="1"/>
</dbReference>
<dbReference type="NCBIfam" id="NF003372">
    <property type="entry name" value="PRK04447.1-5"/>
    <property type="match status" value="1"/>
</dbReference>
<dbReference type="AlphaFoldDB" id="F3KL11"/>
<dbReference type="HOGENOM" id="CLU_053134_0_0_2"/>
<dbReference type="STRING" id="886738.Nlim_1143"/>
<name>F3KL11_9ARCH</name>
<organism evidence="2">
    <name type="scientific">Candidatus Nitrosarchaeum limnium SFB1</name>
    <dbReference type="NCBI Taxonomy" id="886738"/>
    <lineage>
        <taxon>Archaea</taxon>
        <taxon>Nitrososphaerota</taxon>
        <taxon>Nitrososphaeria</taxon>
        <taxon>Nitrosopumilales</taxon>
        <taxon>Nitrosopumilaceae</taxon>
        <taxon>Nitrosarchaeum</taxon>
    </lineage>
</organism>
<dbReference type="InterPro" id="IPR036087">
    <property type="entry name" value="Nict_dMeBzImd_PRibTrfase_sf"/>
</dbReference>
<dbReference type="InterPro" id="IPR003200">
    <property type="entry name" value="Nict_dMeBzImd_PRibTrfase"/>
</dbReference>
<dbReference type="HAMAP" id="MF_01086">
    <property type="entry name" value="UPF0284"/>
    <property type="match status" value="1"/>
</dbReference>
<protein>
    <recommendedName>
        <fullName evidence="1">UPF0284 protein Nlim_1143</fullName>
    </recommendedName>
</protein>
<dbReference type="InterPro" id="IPR002805">
    <property type="entry name" value="Nict_dMeBzImd_PRibTrfase_arc"/>
</dbReference>
<accession>F3KL11</accession>
<comment type="similarity">
    <text evidence="1">Belongs to the UPF0284 family.</text>
</comment>
<dbReference type="PANTHER" id="PTHR38811">
    <property type="match status" value="1"/>
</dbReference>
<reference evidence="2" key="1">
    <citation type="journal article" date="2011" name="PLoS ONE">
        <title>Genome of a low-salinity ammonia-oxidizing archaeon determined by single-cell and metagenomic analysis.</title>
        <authorList>
            <person name="Blainey P.C."/>
            <person name="Mosier A.C."/>
            <person name="Potanina A."/>
            <person name="Francis C.A."/>
            <person name="Quake S.R."/>
        </authorList>
    </citation>
    <scope>NUCLEOTIDE SEQUENCE [LARGE SCALE GENOMIC DNA]</scope>
    <source>
        <strain evidence="2">SFB1</strain>
    </source>
</reference>
<proteinExistence type="inferred from homology"/>
<sequence>MTYLDDFEFFGNVHKGHDFINSIKSGNFLFSLAISYTETCEIPGISFAGADTDSIKFTSPADAEYLYYGYCKTISKIPMTPDGKPTPALLTKTALESCSIPHIVINAGSKILPQLPFIQTGLSYGRNISIDSAMNDTQVSQAVDYGRMVGRNLASMTNCLIIGESIPGGTTTALAVLRGLGFNAKVSSSIPNNPVELKNQIVNSALERLTSKDPYHVISQVGDPMIAFVAGMLSAASEVTKVMLAGGTQMTAVLAFASKIGFNDQNTAIGTTSYISSDISANFKSLVSEIADIPAISVNPGLENSKFSGLKAFSQGFAKEGVGAGGSILASMLKTGKDSAHFLTLYEKEYHRLFTSL</sequence>
<comment type="caution">
    <text evidence="2">The sequence shown here is derived from an EMBL/GenBank/DDBJ whole genome shotgun (WGS) entry which is preliminary data.</text>
</comment>
<dbReference type="Gene3D" id="3.40.50.10210">
    <property type="match status" value="1"/>
</dbReference>
<dbReference type="Pfam" id="PF02277">
    <property type="entry name" value="DBI_PRT"/>
    <property type="match status" value="1"/>
</dbReference>